<name>A0A6G3XEI7_9ACTN</name>
<proteinExistence type="predicted"/>
<reference evidence="3" key="1">
    <citation type="submission" date="2020-01" db="EMBL/GenBank/DDBJ databases">
        <title>Insect and environment-associated Actinomycetes.</title>
        <authorList>
            <person name="Currrie C."/>
            <person name="Chevrette M."/>
            <person name="Carlson C."/>
            <person name="Stubbendieck R."/>
            <person name="Wendt-Pienkowski E."/>
        </authorList>
    </citation>
    <scope>NUCLEOTIDE SEQUENCE</scope>
    <source>
        <strain evidence="3">SID7499</strain>
    </source>
</reference>
<dbReference type="AlphaFoldDB" id="A0A6G3XEI7"/>
<dbReference type="SMART" id="SM00530">
    <property type="entry name" value="HTH_XRE"/>
    <property type="match status" value="1"/>
</dbReference>
<dbReference type="EMBL" id="JAAGMN010005854">
    <property type="protein sequence ID" value="NEE15940.1"/>
    <property type="molecule type" value="Genomic_DNA"/>
</dbReference>
<evidence type="ECO:0000256" key="1">
    <source>
        <dbReference type="SAM" id="MobiDB-lite"/>
    </source>
</evidence>
<feature type="compositionally biased region" description="Acidic residues" evidence="1">
    <location>
        <begin position="95"/>
        <end position="105"/>
    </location>
</feature>
<comment type="caution">
    <text evidence="3">The sequence shown here is derived from an EMBL/GenBank/DDBJ whole genome shotgun (WGS) entry which is preliminary data.</text>
</comment>
<evidence type="ECO:0000259" key="2">
    <source>
        <dbReference type="PROSITE" id="PS50943"/>
    </source>
</evidence>
<feature type="non-terminal residue" evidence="3">
    <location>
        <position position="255"/>
    </location>
</feature>
<dbReference type="PROSITE" id="PS50943">
    <property type="entry name" value="HTH_CROC1"/>
    <property type="match status" value="1"/>
</dbReference>
<gene>
    <name evidence="3" type="ORF">G3M58_56920</name>
</gene>
<evidence type="ECO:0000313" key="3">
    <source>
        <dbReference type="EMBL" id="NEE15940.1"/>
    </source>
</evidence>
<dbReference type="Gene3D" id="1.10.260.40">
    <property type="entry name" value="lambda repressor-like DNA-binding domains"/>
    <property type="match status" value="1"/>
</dbReference>
<dbReference type="Pfam" id="PF13560">
    <property type="entry name" value="HTH_31"/>
    <property type="match status" value="1"/>
</dbReference>
<accession>A0A6G3XEI7</accession>
<feature type="domain" description="HTH cro/C1-type" evidence="2">
    <location>
        <begin position="9"/>
        <end position="64"/>
    </location>
</feature>
<dbReference type="SUPFAM" id="SSF47413">
    <property type="entry name" value="lambda repressor-like DNA-binding domains"/>
    <property type="match status" value="1"/>
</dbReference>
<feature type="region of interest" description="Disordered" evidence="1">
    <location>
        <begin position="76"/>
        <end position="105"/>
    </location>
</feature>
<dbReference type="InterPro" id="IPR010982">
    <property type="entry name" value="Lambda_DNA-bd_dom_sf"/>
</dbReference>
<dbReference type="GO" id="GO:0003677">
    <property type="term" value="F:DNA binding"/>
    <property type="evidence" value="ECO:0007669"/>
    <property type="project" value="InterPro"/>
</dbReference>
<dbReference type="CDD" id="cd00093">
    <property type="entry name" value="HTH_XRE"/>
    <property type="match status" value="1"/>
</dbReference>
<dbReference type="InterPro" id="IPR001387">
    <property type="entry name" value="Cro/C1-type_HTH"/>
</dbReference>
<sequence>MTDRLGILVRRLRTQAGLTQEQMAERSGVSVRTIRRLETGKASDHRLGTVNLLADALELGVEDRRQLAAVLAPANSSPIPLQGKANGDSGRPFEPESEPESEPEVVSEVVSEVDRMLAGAAAELAREVGRRWQKEEEQRRVHDPFPLPVRWTRAPARLTDHAENIQRLPPGVRPEPMEAAGDLRSVAEAYRGFPSGRLVILGRAGSGKSIMAIRLVLDLLGGSGPYRSRRVPVIFGVGAWDATAVALRDWLVDLL</sequence>
<protein>
    <submittedName>
        <fullName evidence="3">Helix-turn-helix domain-containing protein</fullName>
    </submittedName>
</protein>
<organism evidence="3">
    <name type="scientific">Streptomyces sp. SID7499</name>
    <dbReference type="NCBI Taxonomy" id="2706086"/>
    <lineage>
        <taxon>Bacteria</taxon>
        <taxon>Bacillati</taxon>
        <taxon>Actinomycetota</taxon>
        <taxon>Actinomycetes</taxon>
        <taxon>Kitasatosporales</taxon>
        <taxon>Streptomycetaceae</taxon>
        <taxon>Streptomyces</taxon>
    </lineage>
</organism>